<evidence type="ECO:0000313" key="2">
    <source>
        <dbReference type="Proteomes" id="UP000540412"/>
    </source>
</evidence>
<organism evidence="1 2">
    <name type="scientific">Nocardia transvalensis</name>
    <dbReference type="NCBI Taxonomy" id="37333"/>
    <lineage>
        <taxon>Bacteria</taxon>
        <taxon>Bacillati</taxon>
        <taxon>Actinomycetota</taxon>
        <taxon>Actinomycetes</taxon>
        <taxon>Mycobacteriales</taxon>
        <taxon>Nocardiaceae</taxon>
        <taxon>Nocardia</taxon>
    </lineage>
</organism>
<dbReference type="SUPFAM" id="SSF53254">
    <property type="entry name" value="Phosphoglycerate mutase-like"/>
    <property type="match status" value="1"/>
</dbReference>
<reference evidence="1 2" key="1">
    <citation type="submission" date="2020-08" db="EMBL/GenBank/DDBJ databases">
        <title>Sequencing the genomes of 1000 actinobacteria strains.</title>
        <authorList>
            <person name="Klenk H.-P."/>
        </authorList>
    </citation>
    <scope>NUCLEOTIDE SEQUENCE [LARGE SCALE GENOMIC DNA]</scope>
    <source>
        <strain evidence="1 2">DSM 43582</strain>
    </source>
</reference>
<accession>A0A7W9PIP1</accession>
<evidence type="ECO:0000313" key="1">
    <source>
        <dbReference type="EMBL" id="MBB5916178.1"/>
    </source>
</evidence>
<dbReference type="Gene3D" id="3.40.50.1240">
    <property type="entry name" value="Phosphoglycerate mutase-like"/>
    <property type="match status" value="1"/>
</dbReference>
<dbReference type="Proteomes" id="UP000540412">
    <property type="component" value="Unassembled WGS sequence"/>
</dbReference>
<dbReference type="InterPro" id="IPR013078">
    <property type="entry name" value="His_Pase_superF_clade-1"/>
</dbReference>
<gene>
    <name evidence="1" type="ORF">BJY24_005090</name>
</gene>
<dbReference type="EMBL" id="JACHIT010000002">
    <property type="protein sequence ID" value="MBB5916178.1"/>
    <property type="molecule type" value="Genomic_DNA"/>
</dbReference>
<proteinExistence type="predicted"/>
<sequence length="201" mass="21501">MSAVTRLTLVAHAVTDAVRHARFPADEPLDPLGLRSIATVGALPGADRAAVYCGPETRTRQTAQSLGLSATPDDALRDLDCGHWAGLPMTATDPADLTAWLTDPTYRAHGGESLTDLLARTHTWLTTLENRGDPIIAITHPAVARAAILTTLDAPAKSFWRIDIPPLTTITLHHRPPAWTLRTTPHPVIRRPCSTAPDAGG</sequence>
<dbReference type="RefSeq" id="WP_184782271.1">
    <property type="nucleotide sequence ID" value="NZ_JACHIT010000002.1"/>
</dbReference>
<dbReference type="Pfam" id="PF00300">
    <property type="entry name" value="His_Phos_1"/>
    <property type="match status" value="1"/>
</dbReference>
<dbReference type="SMART" id="SM00855">
    <property type="entry name" value="PGAM"/>
    <property type="match status" value="1"/>
</dbReference>
<keyword evidence="2" id="KW-1185">Reference proteome</keyword>
<comment type="caution">
    <text evidence="1">The sequence shown here is derived from an EMBL/GenBank/DDBJ whole genome shotgun (WGS) entry which is preliminary data.</text>
</comment>
<dbReference type="InterPro" id="IPR029033">
    <property type="entry name" value="His_PPase_superfam"/>
</dbReference>
<name>A0A7W9PIP1_9NOCA</name>
<protein>
    <submittedName>
        <fullName evidence="1">Broad specificity phosphatase PhoE</fullName>
    </submittedName>
</protein>
<dbReference type="AlphaFoldDB" id="A0A7W9PIP1"/>